<protein>
    <submittedName>
        <fullName evidence="1">Uncharacterized protein</fullName>
    </submittedName>
</protein>
<accession>A0A2V3YCB4</accession>
<keyword evidence="2" id="KW-1185">Reference proteome</keyword>
<dbReference type="Proteomes" id="UP000248057">
    <property type="component" value="Unassembled WGS sequence"/>
</dbReference>
<reference evidence="1 2" key="1">
    <citation type="submission" date="2018-05" db="EMBL/GenBank/DDBJ databases">
        <title>Genomic Encyclopedia of Type Strains, Phase IV (KMG-IV): sequencing the most valuable type-strain genomes for metagenomic binning, comparative biology and taxonomic classification.</title>
        <authorList>
            <person name="Goeker M."/>
        </authorList>
    </citation>
    <scope>NUCLEOTIDE SEQUENCE [LARGE SCALE GENOMIC DNA]</scope>
    <source>
        <strain evidence="1 2">DSM 24995</strain>
    </source>
</reference>
<comment type="caution">
    <text evidence="1">The sequence shown here is derived from an EMBL/GenBank/DDBJ whole genome shotgun (WGS) entry which is preliminary data.</text>
</comment>
<name>A0A2V3YCB4_9FIRM</name>
<dbReference type="EMBL" id="QJKD01000002">
    <property type="protein sequence ID" value="PXX55939.1"/>
    <property type="molecule type" value="Genomic_DNA"/>
</dbReference>
<evidence type="ECO:0000313" key="2">
    <source>
        <dbReference type="Proteomes" id="UP000248057"/>
    </source>
</evidence>
<dbReference type="AlphaFoldDB" id="A0A2V3YCB4"/>
<sequence>MLRPDSAAGVLVLSFFDSYGAAAYEKEIPREVHVVFLHFDAKARTAVRFFTDILGSNRDCEKNANFLIIVIVIILTV</sequence>
<organism evidence="1 2">
    <name type="scientific">Hungatella effluvii</name>
    <dbReference type="NCBI Taxonomy" id="1096246"/>
    <lineage>
        <taxon>Bacteria</taxon>
        <taxon>Bacillati</taxon>
        <taxon>Bacillota</taxon>
        <taxon>Clostridia</taxon>
        <taxon>Lachnospirales</taxon>
        <taxon>Lachnospiraceae</taxon>
        <taxon>Hungatella</taxon>
    </lineage>
</organism>
<gene>
    <name evidence="1" type="ORF">DFR60_102214</name>
</gene>
<evidence type="ECO:0000313" key="1">
    <source>
        <dbReference type="EMBL" id="PXX55939.1"/>
    </source>
</evidence>
<proteinExistence type="predicted"/>